<evidence type="ECO:0000313" key="4">
    <source>
        <dbReference type="EMBL" id="MBF6357970.1"/>
    </source>
</evidence>
<comment type="similarity">
    <text evidence="1">Belongs to the 'GDXG' lipolytic enzyme family.</text>
</comment>
<dbReference type="EMBL" id="JADLQN010000008">
    <property type="protein sequence ID" value="MBF6357970.1"/>
    <property type="molecule type" value="Genomic_DNA"/>
</dbReference>
<name>A0ABS0DHN2_9NOCA</name>
<reference evidence="4 5" key="1">
    <citation type="submission" date="2020-10" db="EMBL/GenBank/DDBJ databases">
        <title>Identification of Nocardia species via Next-generation sequencing and recognition of intraspecies genetic diversity.</title>
        <authorList>
            <person name="Li P."/>
            <person name="Li P."/>
            <person name="Lu B."/>
        </authorList>
    </citation>
    <scope>NUCLEOTIDE SEQUENCE [LARGE SCALE GENOMIC DNA]</scope>
    <source>
        <strain evidence="4 5">BJ06-0143</strain>
    </source>
</reference>
<sequence>MTLTPQPRHHPDGGRPSLQSAVATNLVRGLVRPVLRHVPITPPMLRAAALIDHAARLLPVQTAIDVETVRDGQVHCEIVRADGVAKGYERGSVLYFHGGGFVAGGFHTHRRLAAVLSERIGLPVVQVRYRYLPEATVPESVGDCLAAYRWLLAQGVAPESVVFAGDSAGGFLSLSTALGSAAAKLPAPGAVVAVSPWLDLDTAEKLAHRNVATEPFLPAAAFTRIAELGGHVDGRLDPALSPVNGDVATLPPTLLLACDDEFLRLDSEVMAARLAAAGVPHELHLWRGQIHAFPVVFPHLPESRQVTEVIARFVREHVRAAAATPAA</sequence>
<feature type="domain" description="Alpha/beta hydrolase fold-3" evidence="3">
    <location>
        <begin position="93"/>
        <end position="293"/>
    </location>
</feature>
<dbReference type="SUPFAM" id="SSF53474">
    <property type="entry name" value="alpha/beta-Hydrolases"/>
    <property type="match status" value="1"/>
</dbReference>
<protein>
    <submittedName>
        <fullName evidence="4">Alpha/beta hydrolase</fullName>
    </submittedName>
</protein>
<dbReference type="Proteomes" id="UP000707731">
    <property type="component" value="Unassembled WGS sequence"/>
</dbReference>
<evidence type="ECO:0000256" key="2">
    <source>
        <dbReference type="ARBA" id="ARBA00022801"/>
    </source>
</evidence>
<keyword evidence="5" id="KW-1185">Reference proteome</keyword>
<dbReference type="Gene3D" id="3.40.50.1820">
    <property type="entry name" value="alpha/beta hydrolase"/>
    <property type="match status" value="1"/>
</dbReference>
<proteinExistence type="inferred from homology"/>
<dbReference type="InterPro" id="IPR013094">
    <property type="entry name" value="AB_hydrolase_3"/>
</dbReference>
<evidence type="ECO:0000256" key="1">
    <source>
        <dbReference type="ARBA" id="ARBA00010515"/>
    </source>
</evidence>
<evidence type="ECO:0000313" key="5">
    <source>
        <dbReference type="Proteomes" id="UP000707731"/>
    </source>
</evidence>
<keyword evidence="2 4" id="KW-0378">Hydrolase</keyword>
<accession>A0ABS0DHN2</accession>
<dbReference type="InterPro" id="IPR029058">
    <property type="entry name" value="AB_hydrolase_fold"/>
</dbReference>
<dbReference type="GO" id="GO:0016787">
    <property type="term" value="F:hydrolase activity"/>
    <property type="evidence" value="ECO:0007669"/>
    <property type="project" value="UniProtKB-KW"/>
</dbReference>
<dbReference type="RefSeq" id="WP_195004806.1">
    <property type="nucleotide sequence ID" value="NZ_JADLQN010000008.1"/>
</dbReference>
<dbReference type="PANTHER" id="PTHR48081">
    <property type="entry name" value="AB HYDROLASE SUPERFAMILY PROTEIN C4A8.06C"/>
    <property type="match status" value="1"/>
</dbReference>
<dbReference type="InterPro" id="IPR050300">
    <property type="entry name" value="GDXG_lipolytic_enzyme"/>
</dbReference>
<organism evidence="4 5">
    <name type="scientific">Nocardia higoensis</name>
    <dbReference type="NCBI Taxonomy" id="228599"/>
    <lineage>
        <taxon>Bacteria</taxon>
        <taxon>Bacillati</taxon>
        <taxon>Actinomycetota</taxon>
        <taxon>Actinomycetes</taxon>
        <taxon>Mycobacteriales</taxon>
        <taxon>Nocardiaceae</taxon>
        <taxon>Nocardia</taxon>
    </lineage>
</organism>
<comment type="caution">
    <text evidence="4">The sequence shown here is derived from an EMBL/GenBank/DDBJ whole genome shotgun (WGS) entry which is preliminary data.</text>
</comment>
<evidence type="ECO:0000259" key="3">
    <source>
        <dbReference type="Pfam" id="PF07859"/>
    </source>
</evidence>
<gene>
    <name evidence="4" type="ORF">IU449_26085</name>
</gene>
<dbReference type="PANTHER" id="PTHR48081:SF30">
    <property type="entry name" value="ACETYL-HYDROLASE LIPR-RELATED"/>
    <property type="match status" value="1"/>
</dbReference>
<dbReference type="Pfam" id="PF07859">
    <property type="entry name" value="Abhydrolase_3"/>
    <property type="match status" value="1"/>
</dbReference>